<feature type="transmembrane region" description="Helical" evidence="2">
    <location>
        <begin position="97"/>
        <end position="119"/>
    </location>
</feature>
<evidence type="ECO:0000256" key="1">
    <source>
        <dbReference type="SAM" id="MobiDB-lite"/>
    </source>
</evidence>
<dbReference type="STRING" id="1238425.J07HQW2_01276"/>
<dbReference type="RefSeq" id="WP_021054325.1">
    <property type="nucleotide sequence ID" value="NZ_KE356561.1"/>
</dbReference>
<sequence>MSAEETGLPTSHDTNENTDTESTVTTKGSSTGDSMTQSESPQGQPGLGRQILLGLGGFVIILSAGIGWLVGSNAPQTMARTQILNMSVTIPTTPVSLSLYGIIVSTFLLSMLFGLVSIASRIEDNNDVMTDTDHN</sequence>
<dbReference type="AlphaFoldDB" id="U1MWL1"/>
<dbReference type="InterPro" id="IPR055942">
    <property type="entry name" value="DUF7520"/>
</dbReference>
<dbReference type="HOGENOM" id="CLU_1754682_0_0_2"/>
<proteinExistence type="predicted"/>
<dbReference type="eggNOG" id="arCOG06260">
    <property type="taxonomic scope" value="Archaea"/>
</dbReference>
<organism evidence="3 4">
    <name type="scientific">Haloquadratum walsbyi J07HQW2</name>
    <dbReference type="NCBI Taxonomy" id="1238425"/>
    <lineage>
        <taxon>Archaea</taxon>
        <taxon>Methanobacteriati</taxon>
        <taxon>Methanobacteriota</taxon>
        <taxon>Stenosarchaea group</taxon>
        <taxon>Halobacteria</taxon>
        <taxon>Halobacteriales</taxon>
        <taxon>Haloferacaceae</taxon>
        <taxon>Haloquadratum</taxon>
    </lineage>
</organism>
<feature type="transmembrane region" description="Helical" evidence="2">
    <location>
        <begin position="51"/>
        <end position="70"/>
    </location>
</feature>
<accession>U1MWL1</accession>
<gene>
    <name evidence="3" type="ORF">J07HQW2_01276</name>
</gene>
<reference evidence="3 4" key="1">
    <citation type="journal article" date="2013" name="PLoS ONE">
        <title>Assembly-driven community genomics of a hypersaline microbial ecosystem.</title>
        <authorList>
            <person name="Podell S."/>
            <person name="Ugalde J.A."/>
            <person name="Narasingarao P."/>
            <person name="Banfield J.F."/>
            <person name="Heidelberg K.B."/>
            <person name="Allen E.E."/>
        </authorList>
    </citation>
    <scope>NUCLEOTIDE SEQUENCE [LARGE SCALE GENOMIC DNA]</scope>
    <source>
        <strain evidence="4">J07HQW2</strain>
    </source>
</reference>
<feature type="compositionally biased region" description="Polar residues" evidence="1">
    <location>
        <begin position="20"/>
        <end position="41"/>
    </location>
</feature>
<evidence type="ECO:0000256" key="2">
    <source>
        <dbReference type="SAM" id="Phobius"/>
    </source>
</evidence>
<evidence type="ECO:0000313" key="4">
    <source>
        <dbReference type="Proteomes" id="UP000030710"/>
    </source>
</evidence>
<name>U1MWL1_9EURY</name>
<keyword evidence="2" id="KW-0472">Membrane</keyword>
<feature type="region of interest" description="Disordered" evidence="1">
    <location>
        <begin position="1"/>
        <end position="46"/>
    </location>
</feature>
<dbReference type="Pfam" id="PF24364">
    <property type="entry name" value="DUF7520"/>
    <property type="match status" value="1"/>
</dbReference>
<dbReference type="EMBL" id="KE356561">
    <property type="protein sequence ID" value="ERG94834.1"/>
    <property type="molecule type" value="Genomic_DNA"/>
</dbReference>
<keyword evidence="2" id="KW-0812">Transmembrane</keyword>
<dbReference type="Proteomes" id="UP000030710">
    <property type="component" value="Unassembled WGS sequence"/>
</dbReference>
<evidence type="ECO:0008006" key="5">
    <source>
        <dbReference type="Google" id="ProtNLM"/>
    </source>
</evidence>
<evidence type="ECO:0000313" key="3">
    <source>
        <dbReference type="EMBL" id="ERG94834.1"/>
    </source>
</evidence>
<keyword evidence="2" id="KW-1133">Transmembrane helix</keyword>
<protein>
    <recommendedName>
        <fullName evidence="5">Cox cluster protein</fullName>
    </recommendedName>
</protein>